<name>A0AAV5QH86_9ASCO</name>
<dbReference type="GeneID" id="90071955"/>
<reference evidence="3 4" key="1">
    <citation type="journal article" date="2023" name="Elife">
        <title>Identification of key yeast species and microbe-microbe interactions impacting larval growth of Drosophila in the wild.</title>
        <authorList>
            <person name="Mure A."/>
            <person name="Sugiura Y."/>
            <person name="Maeda R."/>
            <person name="Honda K."/>
            <person name="Sakurai N."/>
            <person name="Takahashi Y."/>
            <person name="Watada M."/>
            <person name="Katoh T."/>
            <person name="Gotoh A."/>
            <person name="Gotoh Y."/>
            <person name="Taniguchi I."/>
            <person name="Nakamura K."/>
            <person name="Hayashi T."/>
            <person name="Katayama T."/>
            <person name="Uemura T."/>
            <person name="Hattori Y."/>
        </authorList>
    </citation>
    <scope>NUCLEOTIDE SEQUENCE [LARGE SCALE GENOMIC DNA]</scope>
    <source>
        <strain evidence="3 4">SC-9</strain>
    </source>
</reference>
<dbReference type="Proteomes" id="UP001360560">
    <property type="component" value="Unassembled WGS sequence"/>
</dbReference>
<evidence type="ECO:0000313" key="3">
    <source>
        <dbReference type="EMBL" id="GMM33976.1"/>
    </source>
</evidence>
<comment type="function">
    <text evidence="2">Part of the endoplasmic reticulum membrane protein complex (EMC) that enables the energy-independent insertion into endoplasmic reticulum membranes of newly synthesized membrane proteins.</text>
</comment>
<comment type="similarity">
    <text evidence="2">Belongs to the EMC2 family.</text>
</comment>
<comment type="caution">
    <text evidence="3">The sequence shown here is derived from an EMBL/GenBank/DDBJ whole genome shotgun (WGS) entry which is preliminary data.</text>
</comment>
<dbReference type="SUPFAM" id="SSF48452">
    <property type="entry name" value="TPR-like"/>
    <property type="match status" value="1"/>
</dbReference>
<keyword evidence="1" id="KW-0802">TPR repeat</keyword>
<evidence type="ECO:0000256" key="2">
    <source>
        <dbReference type="RuleBase" id="RU367091"/>
    </source>
</evidence>
<dbReference type="PANTHER" id="PTHR12760">
    <property type="entry name" value="TETRATRICOPEPTIDE REPEAT PROTEIN"/>
    <property type="match status" value="1"/>
</dbReference>
<evidence type="ECO:0000256" key="1">
    <source>
        <dbReference type="ARBA" id="ARBA00022803"/>
    </source>
</evidence>
<organism evidence="3 4">
    <name type="scientific">Saccharomycopsis crataegensis</name>
    <dbReference type="NCBI Taxonomy" id="43959"/>
    <lineage>
        <taxon>Eukaryota</taxon>
        <taxon>Fungi</taxon>
        <taxon>Dikarya</taxon>
        <taxon>Ascomycota</taxon>
        <taxon>Saccharomycotina</taxon>
        <taxon>Saccharomycetes</taxon>
        <taxon>Saccharomycopsidaceae</taxon>
        <taxon>Saccharomycopsis</taxon>
    </lineage>
</organism>
<dbReference type="EMBL" id="BTFZ01000002">
    <property type="protein sequence ID" value="GMM33976.1"/>
    <property type="molecule type" value="Genomic_DNA"/>
</dbReference>
<gene>
    <name evidence="3" type="ORF">DASC09_013010</name>
</gene>
<evidence type="ECO:0000313" key="4">
    <source>
        <dbReference type="Proteomes" id="UP001360560"/>
    </source>
</evidence>
<keyword evidence="2" id="KW-0472">Membrane</keyword>
<keyword evidence="4" id="KW-1185">Reference proteome</keyword>
<dbReference type="InterPro" id="IPR039856">
    <property type="entry name" value="EMC2-like"/>
</dbReference>
<dbReference type="GO" id="GO:0072546">
    <property type="term" value="C:EMC complex"/>
    <property type="evidence" value="ECO:0007669"/>
    <property type="project" value="UniProtKB-UniRule"/>
</dbReference>
<dbReference type="RefSeq" id="XP_064850976.1">
    <property type="nucleotide sequence ID" value="XM_064994904.1"/>
</dbReference>
<keyword evidence="2" id="KW-0256">Endoplasmic reticulum</keyword>
<accession>A0AAV5QH86</accession>
<dbReference type="Gene3D" id="1.25.40.10">
    <property type="entry name" value="Tetratricopeptide repeat domain"/>
    <property type="match status" value="1"/>
</dbReference>
<proteinExistence type="inferred from homology"/>
<sequence length="330" mass="38595">MSKETKDRLLRVHSSGLYNNLSPEQALSLYHENKNFLNIATSNLLLAQDSQKDIYDLTELQFYLALITKNDTEAKMMLGRLTDKFGGYKKSQRIAVLRSVYIEATGSQPKNYQEASKFLESVPQFGKKINVIRRRTYLASKLNNIDANEYIKDLTSYLEVKPSDNESWYELSEVYLKLGNYTKSIYCLEQILLCVPFAYNIYYKLGAVYQSYAYKILYDFSDSNNANKRENFNYNQATIDKFFNFFNLSLKHFLKSVELCESYYKGWSGIFILTKPLKFKNKNLVSKFSEKNEQYSKLNILASQKLKEIIKKNWTSEENKKLIEKVLTSE</sequence>
<protein>
    <recommendedName>
        <fullName evidence="2">ER membrane protein complex subunit 2</fullName>
    </recommendedName>
</protein>
<comment type="subcellular location">
    <subcellularLocation>
        <location evidence="2">Endoplasmic reticulum membrane</location>
        <topology evidence="2">Peripheral membrane protein</topology>
        <orientation evidence="2">Cytoplasmic side</orientation>
    </subcellularLocation>
</comment>
<comment type="subunit">
    <text evidence="2">Component of the ER membrane protein complex (EMC).</text>
</comment>
<dbReference type="AlphaFoldDB" id="A0AAV5QH86"/>
<dbReference type="InterPro" id="IPR011990">
    <property type="entry name" value="TPR-like_helical_dom_sf"/>
</dbReference>